<gene>
    <name evidence="3" type="ORF">AAW51_5508</name>
</gene>
<dbReference type="STRING" id="413882.AAW51_5508"/>
<dbReference type="RefSeq" id="WP_053013962.1">
    <property type="nucleotide sequence ID" value="NZ_CP011371.1"/>
</dbReference>
<dbReference type="Pfam" id="PF07589">
    <property type="entry name" value="PEP-CTERM"/>
    <property type="match status" value="1"/>
</dbReference>
<protein>
    <recommendedName>
        <fullName evidence="2">Ice-binding protein C-terminal domain-containing protein</fullName>
    </recommendedName>
</protein>
<dbReference type="Proteomes" id="UP000035352">
    <property type="component" value="Chromosome"/>
</dbReference>
<evidence type="ECO:0000313" key="3">
    <source>
        <dbReference type="EMBL" id="AKJ32199.1"/>
    </source>
</evidence>
<organism evidence="3 4">
    <name type="scientific">Caldimonas brevitalea</name>
    <dbReference type="NCBI Taxonomy" id="413882"/>
    <lineage>
        <taxon>Bacteria</taxon>
        <taxon>Pseudomonadati</taxon>
        <taxon>Pseudomonadota</taxon>
        <taxon>Betaproteobacteria</taxon>
        <taxon>Burkholderiales</taxon>
        <taxon>Sphaerotilaceae</taxon>
        <taxon>Caldimonas</taxon>
    </lineage>
</organism>
<evidence type="ECO:0000259" key="2">
    <source>
        <dbReference type="Pfam" id="PF07589"/>
    </source>
</evidence>
<dbReference type="InterPro" id="IPR013424">
    <property type="entry name" value="Ice-binding_C"/>
</dbReference>
<name>A0A0G3BRZ0_9BURK</name>
<proteinExistence type="predicted"/>
<keyword evidence="4" id="KW-1185">Reference proteome</keyword>
<dbReference type="KEGG" id="pbh:AAW51_5508"/>
<dbReference type="AlphaFoldDB" id="A0A0G3BRZ0"/>
<reference evidence="3 4" key="1">
    <citation type="submission" date="2015-05" db="EMBL/GenBank/DDBJ databases">
        <authorList>
            <person name="Tang B."/>
            <person name="Yu Y."/>
        </authorList>
    </citation>
    <scope>NUCLEOTIDE SEQUENCE [LARGE SCALE GENOMIC DNA]</scope>
    <source>
        <strain evidence="3 4">DSM 7029</strain>
    </source>
</reference>
<evidence type="ECO:0000256" key="1">
    <source>
        <dbReference type="SAM" id="SignalP"/>
    </source>
</evidence>
<keyword evidence="1" id="KW-0732">Signal</keyword>
<feature type="signal peptide" evidence="1">
    <location>
        <begin position="1"/>
        <end position="26"/>
    </location>
</feature>
<feature type="chain" id="PRO_5005183665" description="Ice-binding protein C-terminal domain-containing protein" evidence="1">
    <location>
        <begin position="27"/>
        <end position="218"/>
    </location>
</feature>
<feature type="domain" description="Ice-binding protein C-terminal" evidence="2">
    <location>
        <begin position="191"/>
        <end position="215"/>
    </location>
</feature>
<dbReference type="EMBL" id="CP011371">
    <property type="protein sequence ID" value="AKJ32199.1"/>
    <property type="molecule type" value="Genomic_DNA"/>
</dbReference>
<dbReference type="NCBIfam" id="TIGR02595">
    <property type="entry name" value="PEP_CTERM"/>
    <property type="match status" value="1"/>
</dbReference>
<evidence type="ECO:0000313" key="4">
    <source>
        <dbReference type="Proteomes" id="UP000035352"/>
    </source>
</evidence>
<accession>A0A0G3BRZ0</accession>
<sequence length="218" mass="21932">MQALSRQARACALVLGSLFAAGSSLAATVAGELFDVSYDDTGFPAGSGFSLVAPDTVRFTLRGDGDITVGPTPDSIETDSASDSLGFTLLPKAGITVSGVQMFVTGSFDNPTESATLTYSESLAAAGASDGDAVSLGVFTSGALPSGSEVSFAGTTLPVAVSFSYLLNGFSSDPFVASTASLAYIDFRVAAVPEPETYALLLAGLGLTAAVARRRKAG</sequence>